<reference evidence="3 4" key="1">
    <citation type="submission" date="2020-08" db="EMBL/GenBank/DDBJ databases">
        <title>Genomic Encyclopedia of Type Strains, Phase IV (KMG-IV): sequencing the most valuable type-strain genomes for metagenomic binning, comparative biology and taxonomic classification.</title>
        <authorList>
            <person name="Goeker M."/>
        </authorList>
    </citation>
    <scope>NUCLEOTIDE SEQUENCE [LARGE SCALE GENOMIC DNA]</scope>
    <source>
        <strain evidence="3 4">DSM 106739</strain>
    </source>
</reference>
<accession>A0A840BCQ1</accession>
<evidence type="ECO:0000313" key="3">
    <source>
        <dbReference type="EMBL" id="MBB4010855.1"/>
    </source>
</evidence>
<evidence type="ECO:0000313" key="4">
    <source>
        <dbReference type="Proteomes" id="UP000561045"/>
    </source>
</evidence>
<comment type="caution">
    <text evidence="3">The sequence shown here is derived from an EMBL/GenBank/DDBJ whole genome shotgun (WGS) entry which is preliminary data.</text>
</comment>
<feature type="region of interest" description="Disordered" evidence="1">
    <location>
        <begin position="189"/>
        <end position="222"/>
    </location>
</feature>
<dbReference type="AlphaFoldDB" id="A0A840BCQ1"/>
<proteinExistence type="predicted"/>
<dbReference type="RefSeq" id="WP_183630843.1">
    <property type="nucleotide sequence ID" value="NZ_BAABLE010000011.1"/>
</dbReference>
<evidence type="ECO:0000256" key="2">
    <source>
        <dbReference type="SAM" id="Phobius"/>
    </source>
</evidence>
<gene>
    <name evidence="3" type="ORF">GGR36_000163</name>
</gene>
<dbReference type="Proteomes" id="UP000561045">
    <property type="component" value="Unassembled WGS sequence"/>
</dbReference>
<feature type="transmembrane region" description="Helical" evidence="2">
    <location>
        <begin position="16"/>
        <end position="35"/>
    </location>
</feature>
<keyword evidence="2" id="KW-0812">Transmembrane</keyword>
<sequence>MRADDPGGGKPDRRRWALPVSLALVGLAGVGWLIWPDVAAKLADSAGTVRAATSAGAAGGTAFLTARPADSAGAATAQGIEAERALWAERLARARATLVSYRKASEYPFNSRPASEHADQLYPNRPVIEARPLNNGSDEADTSVEVVTSQSRVFMASGESVLFTIAAHDQDGHPLPVAVQAARAIGMNPTTNGGSRSAPVAFNDQGQAGDAQAGDGTQSATLDPSGTSLADFDGTIRVEVAFTAGGKSGRHLFDVVYSPQVPATWAGPFRDAQENGSLVLRVPVDVKQAGRYVINARVDDASGTPLALVTFNDELAAGSQPVTLTVFGKLIHDSKPTFPLQVRDVDGYLLREQGHPDRLLMPRLEGKVLTSAQYALSSFANVEWQSEQKERYLKEFGKDVAEAQQHLAALGQ</sequence>
<keyword evidence="4" id="KW-1185">Reference proteome</keyword>
<feature type="compositionally biased region" description="Low complexity" evidence="1">
    <location>
        <begin position="204"/>
        <end position="216"/>
    </location>
</feature>
<keyword evidence="2" id="KW-1133">Transmembrane helix</keyword>
<name>A0A840BCQ1_9RHOO</name>
<evidence type="ECO:0000256" key="1">
    <source>
        <dbReference type="SAM" id="MobiDB-lite"/>
    </source>
</evidence>
<keyword evidence="2" id="KW-0472">Membrane</keyword>
<organism evidence="3 4">
    <name type="scientific">Niveibacterium umoris</name>
    <dbReference type="NCBI Taxonomy" id="1193620"/>
    <lineage>
        <taxon>Bacteria</taxon>
        <taxon>Pseudomonadati</taxon>
        <taxon>Pseudomonadota</taxon>
        <taxon>Betaproteobacteria</taxon>
        <taxon>Rhodocyclales</taxon>
        <taxon>Rhodocyclaceae</taxon>
        <taxon>Niveibacterium</taxon>
    </lineage>
</organism>
<dbReference type="EMBL" id="JACIET010000001">
    <property type="protein sequence ID" value="MBB4010855.1"/>
    <property type="molecule type" value="Genomic_DNA"/>
</dbReference>
<protein>
    <submittedName>
        <fullName evidence="3">Uncharacterized protein</fullName>
    </submittedName>
</protein>